<dbReference type="Pfam" id="PF01119">
    <property type="entry name" value="DNA_mis_repair"/>
    <property type="match status" value="1"/>
</dbReference>
<dbReference type="InterPro" id="IPR042121">
    <property type="entry name" value="MutL_C_regsub"/>
</dbReference>
<dbReference type="CDD" id="cd03484">
    <property type="entry name" value="MutL_Trans_hPMS_2_like"/>
    <property type="match status" value="1"/>
</dbReference>
<evidence type="ECO:0000259" key="4">
    <source>
        <dbReference type="SMART" id="SM01340"/>
    </source>
</evidence>
<dbReference type="InterPro" id="IPR042120">
    <property type="entry name" value="MutL_C_dimsub"/>
</dbReference>
<evidence type="ECO:0000313" key="5">
    <source>
        <dbReference type="EMBL" id="KAL3276159.1"/>
    </source>
</evidence>
<evidence type="ECO:0008006" key="7">
    <source>
        <dbReference type="Google" id="ProtNLM"/>
    </source>
</evidence>
<keyword evidence="2" id="KW-0227">DNA damage</keyword>
<dbReference type="SMART" id="SM00853">
    <property type="entry name" value="MutL_C"/>
    <property type="match status" value="1"/>
</dbReference>
<dbReference type="SUPFAM" id="SSF118116">
    <property type="entry name" value="DNA mismatch repair protein MutL"/>
    <property type="match status" value="1"/>
</dbReference>
<dbReference type="InterPro" id="IPR020568">
    <property type="entry name" value="Ribosomal_Su5_D2-typ_SF"/>
</dbReference>
<evidence type="ECO:0000313" key="6">
    <source>
        <dbReference type="Proteomes" id="UP001516400"/>
    </source>
</evidence>
<dbReference type="Gene3D" id="3.30.1370.100">
    <property type="entry name" value="MutL, C-terminal domain, regulatory subdomain"/>
    <property type="match status" value="1"/>
</dbReference>
<name>A0ABD2NC64_9CUCU</name>
<gene>
    <name evidence="5" type="ORF">HHI36_020878</name>
</gene>
<comment type="similarity">
    <text evidence="1">Belongs to the DNA mismatch repair MutL/HexB family.</text>
</comment>
<dbReference type="PANTHER" id="PTHR10073:SF52">
    <property type="entry name" value="MISMATCH REPAIR ENDONUCLEASE PMS2"/>
    <property type="match status" value="1"/>
</dbReference>
<dbReference type="InterPro" id="IPR036890">
    <property type="entry name" value="HATPase_C_sf"/>
</dbReference>
<dbReference type="SMART" id="SM01340">
    <property type="entry name" value="DNA_mis_repair"/>
    <property type="match status" value="1"/>
</dbReference>
<proteinExistence type="inferred from homology"/>
<dbReference type="PANTHER" id="PTHR10073">
    <property type="entry name" value="DNA MISMATCH REPAIR PROTEIN MLH, PMS, MUTL"/>
    <property type="match status" value="1"/>
</dbReference>
<organism evidence="5 6">
    <name type="scientific">Cryptolaemus montrouzieri</name>
    <dbReference type="NCBI Taxonomy" id="559131"/>
    <lineage>
        <taxon>Eukaryota</taxon>
        <taxon>Metazoa</taxon>
        <taxon>Ecdysozoa</taxon>
        <taxon>Arthropoda</taxon>
        <taxon>Hexapoda</taxon>
        <taxon>Insecta</taxon>
        <taxon>Pterygota</taxon>
        <taxon>Neoptera</taxon>
        <taxon>Endopterygota</taxon>
        <taxon>Coleoptera</taxon>
        <taxon>Polyphaga</taxon>
        <taxon>Cucujiformia</taxon>
        <taxon>Coccinelloidea</taxon>
        <taxon>Coccinellidae</taxon>
        <taxon>Scymninae</taxon>
        <taxon>Scymnini</taxon>
        <taxon>Cryptolaemus</taxon>
    </lineage>
</organism>
<dbReference type="Gene3D" id="3.30.230.10">
    <property type="match status" value="1"/>
</dbReference>
<evidence type="ECO:0000256" key="2">
    <source>
        <dbReference type="ARBA" id="ARBA00022763"/>
    </source>
</evidence>
<dbReference type="InterPro" id="IPR014721">
    <property type="entry name" value="Ribsml_uS5_D2-typ_fold_subgr"/>
</dbReference>
<dbReference type="InterPro" id="IPR014790">
    <property type="entry name" value="MutL_C"/>
</dbReference>
<dbReference type="InterPro" id="IPR013507">
    <property type="entry name" value="DNA_mismatch_S5_2-like"/>
</dbReference>
<dbReference type="Proteomes" id="UP001516400">
    <property type="component" value="Unassembled WGS sequence"/>
</dbReference>
<dbReference type="Gene3D" id="3.30.565.10">
    <property type="entry name" value="Histidine kinase-like ATPase, C-terminal domain"/>
    <property type="match status" value="1"/>
</dbReference>
<keyword evidence="6" id="KW-1185">Reference proteome</keyword>
<dbReference type="SUPFAM" id="SSF54211">
    <property type="entry name" value="Ribosomal protein S5 domain 2-like"/>
    <property type="match status" value="1"/>
</dbReference>
<dbReference type="InterPro" id="IPR038973">
    <property type="entry name" value="MutL/Mlh/Pms-like"/>
</dbReference>
<feature type="domain" description="DNA mismatch repair protein S5" evidence="4">
    <location>
        <begin position="54"/>
        <end position="191"/>
    </location>
</feature>
<dbReference type="AlphaFoldDB" id="A0ABD2NC64"/>
<dbReference type="FunFam" id="3.30.1370.100:FF:000001">
    <property type="entry name" value="Mismatch repair endonuclease pms1, putative"/>
    <property type="match status" value="1"/>
</dbReference>
<reference evidence="5 6" key="1">
    <citation type="journal article" date="2021" name="BMC Biol.">
        <title>Horizontally acquired antibacterial genes associated with adaptive radiation of ladybird beetles.</title>
        <authorList>
            <person name="Li H.S."/>
            <person name="Tang X.F."/>
            <person name="Huang Y.H."/>
            <person name="Xu Z.Y."/>
            <person name="Chen M.L."/>
            <person name="Du X.Y."/>
            <person name="Qiu B.Y."/>
            <person name="Chen P.T."/>
            <person name="Zhang W."/>
            <person name="Slipinski A."/>
            <person name="Escalona H.E."/>
            <person name="Waterhouse R.M."/>
            <person name="Zwick A."/>
            <person name="Pang H."/>
        </authorList>
    </citation>
    <scope>NUCLEOTIDE SEQUENCE [LARGE SCALE GENOMIC DNA]</scope>
    <source>
        <strain evidence="5">SYSU2018</strain>
    </source>
</reference>
<dbReference type="EMBL" id="JABFTP020000083">
    <property type="protein sequence ID" value="KAL3276159.1"/>
    <property type="molecule type" value="Genomic_DNA"/>
</dbReference>
<feature type="domain" description="MutL C-terminal dimerisation" evidence="3">
    <location>
        <begin position="420"/>
        <end position="564"/>
    </location>
</feature>
<dbReference type="Gene3D" id="3.30.1540.20">
    <property type="entry name" value="MutL, C-terminal domain, dimerisation subdomain"/>
    <property type="match status" value="1"/>
</dbReference>
<dbReference type="GO" id="GO:0006974">
    <property type="term" value="P:DNA damage response"/>
    <property type="evidence" value="ECO:0007669"/>
    <property type="project" value="UniProtKB-KW"/>
</dbReference>
<protein>
    <recommendedName>
        <fullName evidence="7">Mismatch repair endonuclease PMS2</fullName>
    </recommendedName>
</protein>
<accession>A0ABD2NC64</accession>
<dbReference type="InterPro" id="IPR037198">
    <property type="entry name" value="MutL_C_sf"/>
</dbReference>
<dbReference type="Pfam" id="PF08676">
    <property type="entry name" value="MutL_C"/>
    <property type="match status" value="1"/>
</dbReference>
<sequence>MKNLKREFNKMCQLLYAYCLVSKGIKFTCNNTTNKGNKNVVVATQGLNKVKENIISVFGAKQISTLIDIEVVKPDQNVLDEFNIKLNPTEELPFDLEFIISSVTHGNGRSTTDRQFFYVNSRPVEPTKIIKLVNQIYKQFNVNQCPFVYLNILLKKSIVDINVTPDKRQIFLENEKLFLATIKTSLLEAFKLFPSRLPVENKDISDFFSTSNNHERKGIKRSLTDTEQMKKGYLDSFRKKSKSDNSINVGKKDYSSLELDESLRIKKEEKVETTFLEVPSCRLEKHRESHVDTVSSVIEDKSPVKLIKSLEDDETSRKITKVCKDEASSPEESTIKQNVDIPEIEIVLDAPSNNHVNRKKVHLDITLNDIRESFDFTKSEEALSQFKVKFHSTISPENNEKAEEELQKQLSKKDFSDMEIIGQFNLGFIITRLSNDLFIVDQHATDEKYNFEQLQATTVLQKQNLVNPKPMELTAGNESILIENEEIFRKNGFHFKIDKTAASTKRILLTAVPVIQNLVFGKDDIDEMLFMLKDASHTMCRPSRVRTLLASKACRKSVMVGKSLSPKDMKQLVEHMGEIEQPWNCPHGRPTIRHLINLSLLKKDDD</sequence>
<comment type="caution">
    <text evidence="5">The sequence shown here is derived from an EMBL/GenBank/DDBJ whole genome shotgun (WGS) entry which is preliminary data.</text>
</comment>
<evidence type="ECO:0000259" key="3">
    <source>
        <dbReference type="SMART" id="SM00853"/>
    </source>
</evidence>
<evidence type="ECO:0000256" key="1">
    <source>
        <dbReference type="ARBA" id="ARBA00006082"/>
    </source>
</evidence>